<protein>
    <submittedName>
        <fullName evidence="1">Uncharacterized protein</fullName>
    </submittedName>
</protein>
<evidence type="ECO:0000313" key="1">
    <source>
        <dbReference type="EMBL" id="JAH10369.1"/>
    </source>
</evidence>
<dbReference type="AlphaFoldDB" id="A0A0E9Q0V4"/>
<proteinExistence type="predicted"/>
<organism evidence="1">
    <name type="scientific">Anguilla anguilla</name>
    <name type="common">European freshwater eel</name>
    <name type="synonym">Muraena anguilla</name>
    <dbReference type="NCBI Taxonomy" id="7936"/>
    <lineage>
        <taxon>Eukaryota</taxon>
        <taxon>Metazoa</taxon>
        <taxon>Chordata</taxon>
        <taxon>Craniata</taxon>
        <taxon>Vertebrata</taxon>
        <taxon>Euteleostomi</taxon>
        <taxon>Actinopterygii</taxon>
        <taxon>Neopterygii</taxon>
        <taxon>Teleostei</taxon>
        <taxon>Anguilliformes</taxon>
        <taxon>Anguillidae</taxon>
        <taxon>Anguilla</taxon>
    </lineage>
</organism>
<reference evidence="1" key="2">
    <citation type="journal article" date="2015" name="Fish Shellfish Immunol.">
        <title>Early steps in the European eel (Anguilla anguilla)-Vibrio vulnificus interaction in the gills: Role of the RtxA13 toxin.</title>
        <authorList>
            <person name="Callol A."/>
            <person name="Pajuelo D."/>
            <person name="Ebbesson L."/>
            <person name="Teles M."/>
            <person name="MacKenzie S."/>
            <person name="Amaro C."/>
        </authorList>
    </citation>
    <scope>NUCLEOTIDE SEQUENCE</scope>
</reference>
<accession>A0A0E9Q0V4</accession>
<sequence length="34" mass="4009">MREYLLEDWCLISSTVPETCRIYVMVHWSCSGSL</sequence>
<name>A0A0E9Q0V4_ANGAN</name>
<dbReference type="EMBL" id="GBXM01098208">
    <property type="protein sequence ID" value="JAH10369.1"/>
    <property type="molecule type" value="Transcribed_RNA"/>
</dbReference>
<reference evidence="1" key="1">
    <citation type="submission" date="2014-11" db="EMBL/GenBank/DDBJ databases">
        <authorList>
            <person name="Amaro Gonzalez C."/>
        </authorList>
    </citation>
    <scope>NUCLEOTIDE SEQUENCE</scope>
</reference>